<proteinExistence type="predicted"/>
<keyword evidence="2" id="KW-1185">Reference proteome</keyword>
<dbReference type="AlphaFoldDB" id="A0A392US43"/>
<dbReference type="Proteomes" id="UP000265520">
    <property type="component" value="Unassembled WGS sequence"/>
</dbReference>
<sequence length="43" mass="4753">SQNLYYLQRFSGYTASEDETLSEASFLQSQKYSDVVATPIASG</sequence>
<comment type="caution">
    <text evidence="1">The sequence shown here is derived from an EMBL/GenBank/DDBJ whole genome shotgun (WGS) entry which is preliminary data.</text>
</comment>
<dbReference type="EMBL" id="LXQA010879845">
    <property type="protein sequence ID" value="MCI75316.1"/>
    <property type="molecule type" value="Genomic_DNA"/>
</dbReference>
<reference evidence="1 2" key="1">
    <citation type="journal article" date="2018" name="Front. Plant Sci.">
        <title>Red Clover (Trifolium pratense) and Zigzag Clover (T. medium) - A Picture of Genomic Similarities and Differences.</title>
        <authorList>
            <person name="Dluhosova J."/>
            <person name="Istvanek J."/>
            <person name="Nedelnik J."/>
            <person name="Repkova J."/>
        </authorList>
    </citation>
    <scope>NUCLEOTIDE SEQUENCE [LARGE SCALE GENOMIC DNA]</scope>
    <source>
        <strain evidence="2">cv. 10/8</strain>
        <tissue evidence="1">Leaf</tissue>
    </source>
</reference>
<evidence type="ECO:0000313" key="2">
    <source>
        <dbReference type="Proteomes" id="UP000265520"/>
    </source>
</evidence>
<accession>A0A392US43</accession>
<name>A0A392US43_9FABA</name>
<feature type="non-terminal residue" evidence="1">
    <location>
        <position position="1"/>
    </location>
</feature>
<protein>
    <submittedName>
        <fullName evidence="1">Uncharacterized protein</fullName>
    </submittedName>
</protein>
<evidence type="ECO:0000313" key="1">
    <source>
        <dbReference type="EMBL" id="MCI75316.1"/>
    </source>
</evidence>
<organism evidence="1 2">
    <name type="scientific">Trifolium medium</name>
    <dbReference type="NCBI Taxonomy" id="97028"/>
    <lineage>
        <taxon>Eukaryota</taxon>
        <taxon>Viridiplantae</taxon>
        <taxon>Streptophyta</taxon>
        <taxon>Embryophyta</taxon>
        <taxon>Tracheophyta</taxon>
        <taxon>Spermatophyta</taxon>
        <taxon>Magnoliopsida</taxon>
        <taxon>eudicotyledons</taxon>
        <taxon>Gunneridae</taxon>
        <taxon>Pentapetalae</taxon>
        <taxon>rosids</taxon>
        <taxon>fabids</taxon>
        <taxon>Fabales</taxon>
        <taxon>Fabaceae</taxon>
        <taxon>Papilionoideae</taxon>
        <taxon>50 kb inversion clade</taxon>
        <taxon>NPAAA clade</taxon>
        <taxon>Hologalegina</taxon>
        <taxon>IRL clade</taxon>
        <taxon>Trifolieae</taxon>
        <taxon>Trifolium</taxon>
    </lineage>
</organism>